<evidence type="ECO:0000313" key="7">
    <source>
        <dbReference type="EMBL" id="MCL1123265.1"/>
    </source>
</evidence>
<evidence type="ECO:0000256" key="6">
    <source>
        <dbReference type="ARBA" id="ARBA00023136"/>
    </source>
</evidence>
<evidence type="ECO:0000313" key="8">
    <source>
        <dbReference type="Proteomes" id="UP001203423"/>
    </source>
</evidence>
<evidence type="ECO:0000256" key="1">
    <source>
        <dbReference type="ARBA" id="ARBA00022448"/>
    </source>
</evidence>
<evidence type="ECO:0000256" key="3">
    <source>
        <dbReference type="ARBA" id="ARBA00022741"/>
    </source>
</evidence>
<reference evidence="7 8" key="1">
    <citation type="submission" date="2022-01" db="EMBL/GenBank/DDBJ databases">
        <title>Whole genome-based taxonomy of the Shewanellaceae.</title>
        <authorList>
            <person name="Martin-Rodriguez A.J."/>
        </authorList>
    </citation>
    <scope>NUCLEOTIDE SEQUENCE [LARGE SCALE GENOMIC DNA]</scope>
    <source>
        <strain evidence="7 8">DSM 17177</strain>
    </source>
</reference>
<keyword evidence="3" id="KW-0547">Nucleotide-binding</keyword>
<evidence type="ECO:0000256" key="4">
    <source>
        <dbReference type="ARBA" id="ARBA00022840"/>
    </source>
</evidence>
<keyword evidence="6" id="KW-0472">Membrane</keyword>
<keyword evidence="5" id="KW-1278">Translocase</keyword>
<sequence length="105" mass="11623">MKLIYGALPFREGKITIDDIPVNLTSPNKSLQAGLVYISEDRKGDGLILSLSVRDNMSLSALKMLSHFSGHIHLSVEHDLIRYYIDTFNIKTPSLQQDVGHLSGG</sequence>
<organism evidence="7 8">
    <name type="scientific">Shewanella surugensis</name>
    <dbReference type="NCBI Taxonomy" id="212020"/>
    <lineage>
        <taxon>Bacteria</taxon>
        <taxon>Pseudomonadati</taxon>
        <taxon>Pseudomonadota</taxon>
        <taxon>Gammaproteobacteria</taxon>
        <taxon>Alteromonadales</taxon>
        <taxon>Shewanellaceae</taxon>
        <taxon>Shewanella</taxon>
    </lineage>
</organism>
<dbReference type="PANTHER" id="PTHR43790">
    <property type="entry name" value="CARBOHYDRATE TRANSPORT ATP-BINDING PROTEIN MG119-RELATED"/>
    <property type="match status" value="1"/>
</dbReference>
<gene>
    <name evidence="7" type="ORF">L2764_01905</name>
</gene>
<dbReference type="InterPro" id="IPR050107">
    <property type="entry name" value="ABC_carbohydrate_import_ATPase"/>
</dbReference>
<keyword evidence="8" id="KW-1185">Reference proteome</keyword>
<dbReference type="Proteomes" id="UP001203423">
    <property type="component" value="Unassembled WGS sequence"/>
</dbReference>
<name>A0ABT0L7A4_9GAMM</name>
<evidence type="ECO:0000256" key="2">
    <source>
        <dbReference type="ARBA" id="ARBA00022475"/>
    </source>
</evidence>
<dbReference type="SUPFAM" id="SSF52540">
    <property type="entry name" value="P-loop containing nucleoside triphosphate hydrolases"/>
    <property type="match status" value="1"/>
</dbReference>
<evidence type="ECO:0000256" key="5">
    <source>
        <dbReference type="ARBA" id="ARBA00022967"/>
    </source>
</evidence>
<dbReference type="Gene3D" id="3.40.50.300">
    <property type="entry name" value="P-loop containing nucleotide triphosphate hydrolases"/>
    <property type="match status" value="1"/>
</dbReference>
<proteinExistence type="predicted"/>
<keyword evidence="1" id="KW-0813">Transport</keyword>
<keyword evidence="2" id="KW-1003">Cell membrane</keyword>
<keyword evidence="4" id="KW-0067">ATP-binding</keyword>
<accession>A0ABT0L7A4</accession>
<dbReference type="EMBL" id="JAKIKS010000004">
    <property type="protein sequence ID" value="MCL1123265.1"/>
    <property type="molecule type" value="Genomic_DNA"/>
</dbReference>
<protein>
    <submittedName>
        <fullName evidence="7">Uncharacterized protein</fullName>
    </submittedName>
</protein>
<dbReference type="InterPro" id="IPR027417">
    <property type="entry name" value="P-loop_NTPase"/>
</dbReference>
<dbReference type="PANTHER" id="PTHR43790:SF3">
    <property type="entry name" value="D-ALLOSE IMPORT ATP-BINDING PROTEIN ALSA-RELATED"/>
    <property type="match status" value="1"/>
</dbReference>
<comment type="caution">
    <text evidence="7">The sequence shown here is derived from an EMBL/GenBank/DDBJ whole genome shotgun (WGS) entry which is preliminary data.</text>
</comment>